<keyword evidence="8" id="KW-1185">Reference proteome</keyword>
<feature type="transmembrane region" description="Helical" evidence="6">
    <location>
        <begin position="173"/>
        <end position="195"/>
    </location>
</feature>
<evidence type="ECO:0000256" key="5">
    <source>
        <dbReference type="ARBA" id="ARBA00023136"/>
    </source>
</evidence>
<feature type="transmembrane region" description="Helical" evidence="6">
    <location>
        <begin position="135"/>
        <end position="153"/>
    </location>
</feature>
<comment type="subcellular location">
    <subcellularLocation>
        <location evidence="1">Cell membrane</location>
        <topology evidence="1">Multi-pass membrane protein</topology>
    </subcellularLocation>
</comment>
<dbReference type="PANTHER" id="PTHR32196">
    <property type="entry name" value="ABC TRANSPORTER PERMEASE PROTEIN YPHD-RELATED-RELATED"/>
    <property type="match status" value="1"/>
</dbReference>
<reference evidence="8" key="1">
    <citation type="submission" date="2017-09" db="EMBL/GenBank/DDBJ databases">
        <authorList>
            <person name="Varghese N."/>
            <person name="Submissions S."/>
        </authorList>
    </citation>
    <scope>NUCLEOTIDE SEQUENCE [LARGE SCALE GENOMIC DNA]</scope>
    <source>
        <strain evidence="8">MSL47</strain>
    </source>
</reference>
<accession>A0A285IHP7</accession>
<name>A0A285IHP7_9FIRM</name>
<keyword evidence="5 6" id="KW-0472">Membrane</keyword>
<evidence type="ECO:0000313" key="8">
    <source>
        <dbReference type="Proteomes" id="UP000219573"/>
    </source>
</evidence>
<sequence length="333" mass="34967">MEINAKAEGGSKMKKESNILKRFLEIEESTILLALLILSGVISILTPKFLSSYNLLSIARQMSLVAIVAVGQTLVIITAGIDLSVGSIIGFTGIATTMLMAAGIPVFIAIILGLAVGALLGYINGTLITKIDIPPFIVTLGMLSIARGFIMVLTQGWPISEVPDSFTFLGQGYILGIPVPVIIMVAIMILGHIFLNSTNLGRYIYAIGGNEEAAELSGLNVKKIKTLVYTITGFLAGVSGIIMASRLSSGQPNAGDGWELDTIAAVVIGGTSLMGGEGTIFGTFLGAAIMAVLRNGLVLLNVSVYWQTIAIGAIVIGAVAMDRIRQKRKLKAN</sequence>
<keyword evidence="4 6" id="KW-1133">Transmembrane helix</keyword>
<dbReference type="RefSeq" id="WP_253250823.1">
    <property type="nucleotide sequence ID" value="NZ_OBDZ01000052.1"/>
</dbReference>
<gene>
    <name evidence="7" type="ORF">SAMN06265827_1526</name>
</gene>
<proteinExistence type="predicted"/>
<dbReference type="InterPro" id="IPR001851">
    <property type="entry name" value="ABC_transp_permease"/>
</dbReference>
<dbReference type="Proteomes" id="UP000219573">
    <property type="component" value="Unassembled WGS sequence"/>
</dbReference>
<dbReference type="EMBL" id="OBDZ01000052">
    <property type="protein sequence ID" value="SNY47495.1"/>
    <property type="molecule type" value="Genomic_DNA"/>
</dbReference>
<evidence type="ECO:0000256" key="2">
    <source>
        <dbReference type="ARBA" id="ARBA00022475"/>
    </source>
</evidence>
<protein>
    <submittedName>
        <fullName evidence="7">Ribose transport system permease protein</fullName>
    </submittedName>
</protein>
<feature type="transmembrane region" description="Helical" evidence="6">
    <location>
        <begin position="101"/>
        <end position="123"/>
    </location>
</feature>
<keyword evidence="3 6" id="KW-0812">Transmembrane</keyword>
<evidence type="ECO:0000256" key="3">
    <source>
        <dbReference type="ARBA" id="ARBA00022692"/>
    </source>
</evidence>
<feature type="transmembrane region" description="Helical" evidence="6">
    <location>
        <begin position="226"/>
        <end position="244"/>
    </location>
</feature>
<evidence type="ECO:0000256" key="6">
    <source>
        <dbReference type="SAM" id="Phobius"/>
    </source>
</evidence>
<dbReference type="PANTHER" id="PTHR32196:SF72">
    <property type="entry name" value="RIBOSE IMPORT PERMEASE PROTEIN RBSC"/>
    <property type="match status" value="1"/>
</dbReference>
<evidence type="ECO:0000313" key="7">
    <source>
        <dbReference type="EMBL" id="SNY47495.1"/>
    </source>
</evidence>
<dbReference type="GO" id="GO:0005886">
    <property type="term" value="C:plasma membrane"/>
    <property type="evidence" value="ECO:0007669"/>
    <property type="project" value="UniProtKB-SubCell"/>
</dbReference>
<feature type="transmembrane region" description="Helical" evidence="6">
    <location>
        <begin position="304"/>
        <end position="321"/>
    </location>
</feature>
<dbReference type="GO" id="GO:0022857">
    <property type="term" value="F:transmembrane transporter activity"/>
    <property type="evidence" value="ECO:0007669"/>
    <property type="project" value="InterPro"/>
</dbReference>
<keyword evidence="2" id="KW-1003">Cell membrane</keyword>
<feature type="transmembrane region" description="Helical" evidence="6">
    <location>
        <begin position="31"/>
        <end position="50"/>
    </location>
</feature>
<evidence type="ECO:0000256" key="4">
    <source>
        <dbReference type="ARBA" id="ARBA00022989"/>
    </source>
</evidence>
<feature type="transmembrane region" description="Helical" evidence="6">
    <location>
        <begin position="62"/>
        <end position="81"/>
    </location>
</feature>
<organism evidence="7 8">
    <name type="scientific">Orenia metallireducens</name>
    <dbReference type="NCBI Taxonomy" id="1413210"/>
    <lineage>
        <taxon>Bacteria</taxon>
        <taxon>Bacillati</taxon>
        <taxon>Bacillota</taxon>
        <taxon>Clostridia</taxon>
        <taxon>Halanaerobiales</taxon>
        <taxon>Halobacteroidaceae</taxon>
        <taxon>Orenia</taxon>
    </lineage>
</organism>
<dbReference type="Pfam" id="PF02653">
    <property type="entry name" value="BPD_transp_2"/>
    <property type="match status" value="1"/>
</dbReference>
<evidence type="ECO:0000256" key="1">
    <source>
        <dbReference type="ARBA" id="ARBA00004651"/>
    </source>
</evidence>
<dbReference type="AlphaFoldDB" id="A0A285IHP7"/>
<dbReference type="CDD" id="cd06579">
    <property type="entry name" value="TM_PBP1_transp_AraH_like"/>
    <property type="match status" value="1"/>
</dbReference>